<feature type="compositionally biased region" description="Basic and acidic residues" evidence="2">
    <location>
        <begin position="741"/>
        <end position="756"/>
    </location>
</feature>
<dbReference type="OrthoDB" id="2340858at2759"/>
<sequence>LLMAPRRVSGGGAQVAQGQGREQGNKQQWTLTTSVDDVLLEGVDVTEQMELNDFIRMYLGPKFVTDEGRGVKMGVFARRPARYVTDPELCDSVLSVPAYQLLEDARKLAEHRVHCLQHWKEFDHKGIVSNISWGKLDGALKVVEENEKAVQVGQERARREEEEKKRREEERAKRIYEIASQPLPDGFYDSVLNAKCSHVLEFSEGEGDAMVARMEVREGQPPTQLWDYTRDGVTLLPVEDAEQFHVPRPRLMLLSSEHKWPYSLRQGENIEDCYINREVDRVWRIVQGDLEGEFGTEDLDLFDLRRRLVIGTPGIGKSMSVGSYLLYRLLHYDVKKLQVVVYCFGGDLAFVFDKEKQAVTAHEGVLNITGLMKYLVWQRKLKGYVIYDVDKKGYEPSWDYPPSDTWGVIVLSSPNEDNFKGWAKQKKAEMIIMNCPEELDVKAMCAWRTRDKSAAEQTNYWKMVEKRMGQIGPIPRHIFNGNAARTRVYQVERVLGLINASNADNYISVGEKEMVPANDASHKLVKTARMCRPGGVEGFANLPVCSDIGDQVLIKLTEVGKQRDFLYQLWRFRDFFLPEFLEKYGVHAFTIRGFVENVKERLKELKPPTNRPGRPCVLQSNPETHPSRTVPLTLLEDKPSRLKLQCGVLYLPKARSFPLIDGFFFVDTPRKTMVGLQTTVRGAHHTKPSKVKLFMERMTKHFNDWETFAADLSWEIIYVQHRESERIKTWQKCENSTNAGNKKDATQRTKVEERETKAKRKKEKEDKEIADCWKEKVYQYQVAISAEDVGPENNAQRRQQLA</sequence>
<feature type="region of interest" description="Disordered" evidence="2">
    <location>
        <begin position="734"/>
        <end position="766"/>
    </location>
</feature>
<name>A0A3R7JQU0_9TRYP</name>
<dbReference type="Pfam" id="PF20445">
    <property type="entry name" value="RHS_N"/>
    <property type="match status" value="1"/>
</dbReference>
<dbReference type="Pfam" id="PF24466">
    <property type="entry name" value="DUF7578"/>
    <property type="match status" value="1"/>
</dbReference>
<feature type="coiled-coil region" evidence="1">
    <location>
        <begin position="143"/>
        <end position="179"/>
    </location>
</feature>
<accession>A0A3R7JQU0</accession>
<dbReference type="PANTHER" id="PTHR33129">
    <property type="entry name" value="PROTEIN KINASE DOMAIN-CONTAINING PROTEIN-RELATED"/>
    <property type="match status" value="1"/>
</dbReference>
<reference evidence="6 7" key="1">
    <citation type="journal article" date="2018" name="BMC Genomics">
        <title>Genomic comparison of Trypanosoma conorhini and Trypanosoma rangeli to Trypanosoma cruzi strains of high and low virulence.</title>
        <authorList>
            <person name="Bradwell K.R."/>
            <person name="Koparde V.N."/>
            <person name="Matveyev A.V."/>
            <person name="Serrano M.G."/>
            <person name="Alves J.M."/>
            <person name="Parikh H."/>
            <person name="Huang B."/>
            <person name="Lee V."/>
            <person name="Espinosa-Alvarez O."/>
            <person name="Ortiz P.A."/>
            <person name="Costa-Martins A.G."/>
            <person name="Teixeira M.M."/>
            <person name="Buck G.A."/>
        </authorList>
    </citation>
    <scope>NUCLEOTIDE SEQUENCE [LARGE SCALE GENOMIC DNA]</scope>
    <source>
        <strain evidence="6 7">025E</strain>
    </source>
</reference>
<evidence type="ECO:0000259" key="4">
    <source>
        <dbReference type="Pfam" id="PF20445"/>
    </source>
</evidence>
<dbReference type="NCBIfam" id="TIGR01631">
    <property type="entry name" value="Trypano_RHS"/>
    <property type="match status" value="1"/>
</dbReference>
<dbReference type="RefSeq" id="XP_029223045.1">
    <property type="nucleotide sequence ID" value="XM_029376831.1"/>
</dbReference>
<dbReference type="InterPro" id="IPR006518">
    <property type="entry name" value="Trypano_RHS"/>
</dbReference>
<dbReference type="Pfam" id="PF07999">
    <property type="entry name" value="RHSP"/>
    <property type="match status" value="1"/>
</dbReference>
<dbReference type="InterPro" id="IPR046836">
    <property type="entry name" value="RHS_C"/>
</dbReference>
<dbReference type="AlphaFoldDB" id="A0A3R7JQU0"/>
<feature type="domain" description="Retrotransposon hot spot protein,C-terminal" evidence="3">
    <location>
        <begin position="308"/>
        <end position="606"/>
    </location>
</feature>
<dbReference type="EMBL" id="MKKU01001446">
    <property type="protein sequence ID" value="RNE95385.1"/>
    <property type="molecule type" value="Genomic_DNA"/>
</dbReference>
<evidence type="ECO:0000259" key="5">
    <source>
        <dbReference type="Pfam" id="PF24466"/>
    </source>
</evidence>
<keyword evidence="7" id="KW-1185">Reference proteome</keyword>
<feature type="non-terminal residue" evidence="6">
    <location>
        <position position="1"/>
    </location>
</feature>
<dbReference type="GeneID" id="40323650"/>
<dbReference type="InterPro" id="IPR052980">
    <property type="entry name" value="Crinkler_effector"/>
</dbReference>
<organism evidence="6 7">
    <name type="scientific">Trypanosoma conorhini</name>
    <dbReference type="NCBI Taxonomy" id="83891"/>
    <lineage>
        <taxon>Eukaryota</taxon>
        <taxon>Discoba</taxon>
        <taxon>Euglenozoa</taxon>
        <taxon>Kinetoplastea</taxon>
        <taxon>Metakinetoplastina</taxon>
        <taxon>Trypanosomatida</taxon>
        <taxon>Trypanosomatidae</taxon>
        <taxon>Trypanosoma</taxon>
    </lineage>
</organism>
<proteinExistence type="predicted"/>
<dbReference type="InterPro" id="IPR056000">
    <property type="entry name" value="DUF7578"/>
</dbReference>
<gene>
    <name evidence="6" type="ORF">Tco025E_10039</name>
</gene>
<keyword evidence="1" id="KW-0175">Coiled coil</keyword>
<feature type="region of interest" description="Disordered" evidence="2">
    <location>
        <begin position="605"/>
        <end position="625"/>
    </location>
</feature>
<evidence type="ECO:0000313" key="7">
    <source>
        <dbReference type="Proteomes" id="UP000284403"/>
    </source>
</evidence>
<evidence type="ECO:0000256" key="2">
    <source>
        <dbReference type="SAM" id="MobiDB-lite"/>
    </source>
</evidence>
<feature type="domain" description="DUF7578" evidence="5">
    <location>
        <begin position="47"/>
        <end position="108"/>
    </location>
</feature>
<evidence type="ECO:0000256" key="1">
    <source>
        <dbReference type="SAM" id="Coils"/>
    </source>
</evidence>
<dbReference type="PANTHER" id="PTHR33129:SF3">
    <property type="entry name" value="HOT SPOT (RHS) PROTEIN, PUTATIVE-RELATED"/>
    <property type="match status" value="1"/>
</dbReference>
<comment type="caution">
    <text evidence="6">The sequence shown here is derived from an EMBL/GenBank/DDBJ whole genome shotgun (WGS) entry which is preliminary data.</text>
</comment>
<dbReference type="InterPro" id="IPR046835">
    <property type="entry name" value="RHS_N"/>
</dbReference>
<feature type="region of interest" description="Disordered" evidence="2">
    <location>
        <begin position="1"/>
        <end position="26"/>
    </location>
</feature>
<dbReference type="Proteomes" id="UP000284403">
    <property type="component" value="Unassembled WGS sequence"/>
</dbReference>
<protein>
    <submittedName>
        <fullName evidence="6">Retrotransposon hot spot (RHS) protein</fullName>
    </submittedName>
</protein>
<feature type="domain" description="Retrotransposon hot spot protein N-terminal" evidence="4">
    <location>
        <begin position="188"/>
        <end position="292"/>
    </location>
</feature>
<feature type="non-terminal residue" evidence="6">
    <location>
        <position position="802"/>
    </location>
</feature>
<evidence type="ECO:0000313" key="6">
    <source>
        <dbReference type="EMBL" id="RNE95385.1"/>
    </source>
</evidence>
<evidence type="ECO:0000259" key="3">
    <source>
        <dbReference type="Pfam" id="PF07999"/>
    </source>
</evidence>